<evidence type="ECO:0000256" key="1">
    <source>
        <dbReference type="SAM" id="MobiDB-lite"/>
    </source>
</evidence>
<reference evidence="2" key="1">
    <citation type="submission" date="2022-11" db="EMBL/GenBank/DDBJ databases">
        <authorList>
            <person name="Mo P."/>
        </authorList>
    </citation>
    <scope>NUCLEOTIDE SEQUENCE</scope>
    <source>
        <strain evidence="2">HUAS 11-8</strain>
    </source>
</reference>
<name>A0ABY7B4E8_9PSEU</name>
<sequence>MTGIAGPAALPVLATRSGQRAEDAVPGVTRAVGGQVDERVAGRDHGDLPERITPRTADAERPLPAVGQLTPEVLPEDAADALGDAVEGTARGTTDRTTDGRALERLRVESVPATAGDLTALDAGVQHGHERGAARGPLPVVQGQFPRRVQHLPEGDGGHPLQQLLEQFPQGEPGGRLHDRHEDGAEQAREQFDHGREGDRGHRDQHDLGLLDVRGGVLRFLGEFRGLIPQLIEPGAQVSPHEADDAGRRHAVEGTIEVAGDRREFFERGCEIVVKLRPGMADRLETTLAALRPLHAEDDLEEVLETGRQVSGLVGTTHIRSPFPRPGTCIPEPGTQEGQLFVPMVSSIRWALS</sequence>
<evidence type="ECO:0000313" key="3">
    <source>
        <dbReference type="Proteomes" id="UP001163203"/>
    </source>
</evidence>
<feature type="compositionally biased region" description="Basic and acidic residues" evidence="1">
    <location>
        <begin position="175"/>
        <end position="207"/>
    </location>
</feature>
<feature type="region of interest" description="Disordered" evidence="1">
    <location>
        <begin position="169"/>
        <end position="207"/>
    </location>
</feature>
<feature type="compositionally biased region" description="Basic and acidic residues" evidence="1">
    <location>
        <begin position="36"/>
        <end position="61"/>
    </location>
</feature>
<evidence type="ECO:0000313" key="2">
    <source>
        <dbReference type="EMBL" id="WAL66528.1"/>
    </source>
</evidence>
<organism evidence="2 3">
    <name type="scientific">Amycolatopsis cynarae</name>
    <dbReference type="NCBI Taxonomy" id="2995223"/>
    <lineage>
        <taxon>Bacteria</taxon>
        <taxon>Bacillati</taxon>
        <taxon>Actinomycetota</taxon>
        <taxon>Actinomycetes</taxon>
        <taxon>Pseudonocardiales</taxon>
        <taxon>Pseudonocardiaceae</taxon>
        <taxon>Amycolatopsis</taxon>
    </lineage>
</organism>
<accession>A0ABY7B4E8</accession>
<gene>
    <name evidence="2" type="ORF">ORV05_01535</name>
</gene>
<dbReference type="RefSeq" id="WP_268756661.1">
    <property type="nucleotide sequence ID" value="NZ_CP113836.1"/>
</dbReference>
<dbReference type="EMBL" id="CP113836">
    <property type="protein sequence ID" value="WAL66528.1"/>
    <property type="molecule type" value="Genomic_DNA"/>
</dbReference>
<dbReference type="Proteomes" id="UP001163203">
    <property type="component" value="Chromosome"/>
</dbReference>
<keyword evidence="3" id="KW-1185">Reference proteome</keyword>
<protein>
    <submittedName>
        <fullName evidence="2">Uncharacterized protein</fullName>
    </submittedName>
</protein>
<feature type="region of interest" description="Disordered" evidence="1">
    <location>
        <begin position="31"/>
        <end position="65"/>
    </location>
</feature>
<proteinExistence type="predicted"/>